<gene>
    <name evidence="1" type="ORF">OUZ56_026417</name>
</gene>
<comment type="caution">
    <text evidence="1">The sequence shown here is derived from an EMBL/GenBank/DDBJ whole genome shotgun (WGS) entry which is preliminary data.</text>
</comment>
<reference evidence="1 2" key="1">
    <citation type="journal article" date="2023" name="Nucleic Acids Res.">
        <title>The hologenome of Daphnia magna reveals possible DNA methylation and microbiome-mediated evolution of the host genome.</title>
        <authorList>
            <person name="Chaturvedi A."/>
            <person name="Li X."/>
            <person name="Dhandapani V."/>
            <person name="Marshall H."/>
            <person name="Kissane S."/>
            <person name="Cuenca-Cambronero M."/>
            <person name="Asole G."/>
            <person name="Calvet F."/>
            <person name="Ruiz-Romero M."/>
            <person name="Marangio P."/>
            <person name="Guigo R."/>
            <person name="Rago D."/>
            <person name="Mirbahai L."/>
            <person name="Eastwood N."/>
            <person name="Colbourne J.K."/>
            <person name="Zhou J."/>
            <person name="Mallon E."/>
            <person name="Orsini L."/>
        </authorList>
    </citation>
    <scope>NUCLEOTIDE SEQUENCE [LARGE SCALE GENOMIC DNA]</scope>
    <source>
        <strain evidence="1">LRV0_1</strain>
    </source>
</reference>
<evidence type="ECO:0000313" key="1">
    <source>
        <dbReference type="EMBL" id="KAK4013863.1"/>
    </source>
</evidence>
<protein>
    <submittedName>
        <fullName evidence="1">Uncharacterized protein</fullName>
    </submittedName>
</protein>
<organism evidence="1 2">
    <name type="scientific">Daphnia magna</name>
    <dbReference type="NCBI Taxonomy" id="35525"/>
    <lineage>
        <taxon>Eukaryota</taxon>
        <taxon>Metazoa</taxon>
        <taxon>Ecdysozoa</taxon>
        <taxon>Arthropoda</taxon>
        <taxon>Crustacea</taxon>
        <taxon>Branchiopoda</taxon>
        <taxon>Diplostraca</taxon>
        <taxon>Cladocera</taxon>
        <taxon>Anomopoda</taxon>
        <taxon>Daphniidae</taxon>
        <taxon>Daphnia</taxon>
    </lineage>
</organism>
<proteinExistence type="predicted"/>
<dbReference type="Proteomes" id="UP001234178">
    <property type="component" value="Unassembled WGS sequence"/>
</dbReference>
<evidence type="ECO:0000313" key="2">
    <source>
        <dbReference type="Proteomes" id="UP001234178"/>
    </source>
</evidence>
<keyword evidence="2" id="KW-1185">Reference proteome</keyword>
<accession>A0ABQ9ZLT9</accession>
<sequence length="276" mass="31362">MDTLKLIASDSVQQGELRINENVVPFMQREKFGKKKQYNMSSFYHTGSTDRTLMLYVLECLQRIAGMQKTMDGIETKLSEKFQSIIEKMCELENKIKEGRKLDVFKMAKEDFSHHKCVVESHLKELPVKSSHAVEALNVALRDEKLSVSLVFLFIQKFQTAKTQFNAIENVPKGKRRSTWISWIVSPPGSFGVSVSHFAKKKGCEVVKVARPQQLVRDARKVNSRVYRANNPNEDLNNDDDGIVPDTTLNAIQDSDGVLTQEHIDQLNAAVNKFSL</sequence>
<dbReference type="EMBL" id="JAOYFB010000004">
    <property type="protein sequence ID" value="KAK4013863.1"/>
    <property type="molecule type" value="Genomic_DNA"/>
</dbReference>
<name>A0ABQ9ZLT9_9CRUS</name>